<dbReference type="SUPFAM" id="SSF48464">
    <property type="entry name" value="ENTH/VHS domain"/>
    <property type="match status" value="1"/>
</dbReference>
<evidence type="ECO:0000256" key="4">
    <source>
        <dbReference type="ARBA" id="ARBA00022553"/>
    </source>
</evidence>
<evidence type="ECO:0000259" key="7">
    <source>
        <dbReference type="PROSITE" id="PS50942"/>
    </source>
</evidence>
<reference evidence="8 9" key="1">
    <citation type="submission" date="2022-04" db="EMBL/GenBank/DDBJ databases">
        <title>Chromosome-level reference genomes for two strains of Caenorhabditis briggsae: an improved platform for comparative genomics.</title>
        <authorList>
            <person name="Stevens L."/>
            <person name="Andersen E."/>
        </authorList>
    </citation>
    <scope>NUCLEOTIDE SEQUENCE [LARGE SCALE GENOMIC DNA]</scope>
    <source>
        <strain evidence="8">VX34</strain>
        <tissue evidence="8">Whole-organism</tissue>
    </source>
</reference>
<dbReference type="SMART" id="SM00273">
    <property type="entry name" value="ENTH"/>
    <property type="match status" value="1"/>
</dbReference>
<dbReference type="EMBL" id="CP092624">
    <property type="protein sequence ID" value="UMM37938.1"/>
    <property type="molecule type" value="Genomic_DNA"/>
</dbReference>
<dbReference type="Pfam" id="PF01827">
    <property type="entry name" value="FTH"/>
    <property type="match status" value="1"/>
</dbReference>
<proteinExistence type="inferred from homology"/>
<dbReference type="PANTHER" id="PTHR12276:SF115">
    <property type="entry name" value="FI19443P1"/>
    <property type="match status" value="1"/>
</dbReference>
<dbReference type="Pfam" id="PF24511">
    <property type="entry name" value="DUF7591"/>
    <property type="match status" value="1"/>
</dbReference>
<dbReference type="Proteomes" id="UP000829354">
    <property type="component" value="Chromosome V"/>
</dbReference>
<sequence length="995" mass="112328">MQIVDPENSERFLNEFKSEKAISYDKHINISFSNQMPQTTDLDKPDNQSNYNVLTSRDFEKNQSECIEELLIIYKVIINNDSVIMDDLSERIGKFLEGRESTLKTKKFSMGSKSQKGIMNILPAIDENSLTTIELLDFSKPVTEEFRFEVDQISQTKQWKSAEQLISKYLTIKTPIQEMNVLHFADLEILVEALSSEDVAYLKTNLLKSSSFQKFKISFLESTVDESLHTLIGQPYHPSTPQTQPKEIYNFFYVDSVSKSQIFYFHSTNSNISTHIAHTTNSQTLQDLRGLIFNDGPYWNSTILGTGRQIFDKKSQFVTSGTWYGHYLTVLFLGNSAETDIQFVEQSYENSQQFTEIQTLVYKGNMTRELSMAASGNGKSIVQTWSSYRVLEGILSINGTGYLYVYTHEALQNMSNSIVRYSASDSSYKLPQQFNAQPNSYVLTSGKSKITLSNDKSLLEETKEFGRSGFFESRYFGQSYMDQDFEFGLKAVNSTTPTVFKFEFTTVPLKDGNQLDITVYKGGMGQLTNYNNKRPTNGTLEVTGDYCQVVYNTANGGLHNGSLIRYTVTQPKLTIGLHMSIHSIRRQVKNVALKYSEAQVKVRNATSNSPGGPSAYQMEEIAILTQNPVCYMEIMAIIWQRLNDSGKNWRHVDKSLTLLEYLIRRGHSQVIEMSRQNLYMIETLKDFEYEENRQDRGFDIRQKALNIASVLTDFENLKKKNRENSGMERNGQRMEMVREYLDELLPSNMIEEDVQLQLALALSREQCEKELEMSKSDEVRLQMAMENSKKSQPTIAHVDPPTLCSSSNLLGGLSDPWAVCSSATATATSSTGVLMMNTGFETNFLEIPKLEIPKLDDFWNPPAPPTLIEPPRSLNLIGDFMSTSPAKTPICTTSSSITNNFLGENGKLVNLDDLMGTGSASSSSGNPWSSSSHQISAPPAPVNSFASQRKMPTLNEMRAAQNPAHFTTNQSIDNRSIFENQQIDKSVDPFAGLFF</sequence>
<dbReference type="Gene3D" id="1.25.40.90">
    <property type="match status" value="1"/>
</dbReference>
<accession>A0AAE9FBX6</accession>
<dbReference type="Pfam" id="PF24512">
    <property type="entry name" value="DUF7592"/>
    <property type="match status" value="1"/>
</dbReference>
<evidence type="ECO:0000256" key="5">
    <source>
        <dbReference type="ARBA" id="ARBA00023121"/>
    </source>
</evidence>
<dbReference type="PROSITE" id="PS50330">
    <property type="entry name" value="UIM"/>
    <property type="match status" value="1"/>
</dbReference>
<feature type="region of interest" description="Disordered" evidence="6">
    <location>
        <begin position="918"/>
        <end position="945"/>
    </location>
</feature>
<dbReference type="SMART" id="SM00726">
    <property type="entry name" value="UIM"/>
    <property type="match status" value="2"/>
</dbReference>
<dbReference type="Pfam" id="PF01417">
    <property type="entry name" value="ENTH"/>
    <property type="match status" value="1"/>
</dbReference>
<evidence type="ECO:0000256" key="6">
    <source>
        <dbReference type="SAM" id="MobiDB-lite"/>
    </source>
</evidence>
<feature type="compositionally biased region" description="Low complexity" evidence="6">
    <location>
        <begin position="919"/>
        <end position="932"/>
    </location>
</feature>
<dbReference type="InterPro" id="IPR056014">
    <property type="entry name" value="DUF7592"/>
</dbReference>
<comment type="similarity">
    <text evidence="2">Belongs to the epsin family.</text>
</comment>
<organism evidence="8 9">
    <name type="scientific">Caenorhabditis briggsae</name>
    <dbReference type="NCBI Taxonomy" id="6238"/>
    <lineage>
        <taxon>Eukaryota</taxon>
        <taxon>Metazoa</taxon>
        <taxon>Ecdysozoa</taxon>
        <taxon>Nematoda</taxon>
        <taxon>Chromadorea</taxon>
        <taxon>Rhabditida</taxon>
        <taxon>Rhabditina</taxon>
        <taxon>Rhabditomorpha</taxon>
        <taxon>Rhabditoidea</taxon>
        <taxon>Rhabditidae</taxon>
        <taxon>Peloderinae</taxon>
        <taxon>Caenorhabditis</taxon>
    </lineage>
</organism>
<dbReference type="InterPro" id="IPR013809">
    <property type="entry name" value="ENTH"/>
</dbReference>
<feature type="domain" description="ENTH" evidence="7">
    <location>
        <begin position="590"/>
        <end position="721"/>
    </location>
</feature>
<evidence type="ECO:0000313" key="9">
    <source>
        <dbReference type="Proteomes" id="UP000829354"/>
    </source>
</evidence>
<keyword evidence="5" id="KW-0446">Lipid-binding</keyword>
<keyword evidence="3" id="KW-0963">Cytoplasm</keyword>
<evidence type="ECO:0000256" key="1">
    <source>
        <dbReference type="ARBA" id="ARBA00004496"/>
    </source>
</evidence>
<dbReference type="InterPro" id="IPR003903">
    <property type="entry name" value="UIM_dom"/>
</dbReference>
<name>A0AAE9FBX6_CAEBR</name>
<keyword evidence="9" id="KW-1185">Reference proteome</keyword>
<gene>
    <name evidence="8" type="ORF">L5515_009546</name>
</gene>
<dbReference type="InterPro" id="IPR002900">
    <property type="entry name" value="DUF38/FTH_CAE_spp"/>
</dbReference>
<protein>
    <recommendedName>
        <fullName evidence="7">ENTH domain-containing protein</fullName>
    </recommendedName>
</protein>
<evidence type="ECO:0000256" key="3">
    <source>
        <dbReference type="ARBA" id="ARBA00022490"/>
    </source>
</evidence>
<evidence type="ECO:0000256" key="2">
    <source>
        <dbReference type="ARBA" id="ARBA00010130"/>
    </source>
</evidence>
<dbReference type="PROSITE" id="PS50942">
    <property type="entry name" value="ENTH"/>
    <property type="match status" value="1"/>
</dbReference>
<dbReference type="PANTHER" id="PTHR12276">
    <property type="entry name" value="EPSIN/ENT-RELATED"/>
    <property type="match status" value="1"/>
</dbReference>
<evidence type="ECO:0000313" key="8">
    <source>
        <dbReference type="EMBL" id="UMM37938.1"/>
    </source>
</evidence>
<dbReference type="AlphaFoldDB" id="A0AAE9FBX6"/>
<dbReference type="GO" id="GO:0005737">
    <property type="term" value="C:cytoplasm"/>
    <property type="evidence" value="ECO:0007669"/>
    <property type="project" value="UniProtKB-SubCell"/>
</dbReference>
<dbReference type="InterPro" id="IPR008942">
    <property type="entry name" value="ENTH_VHS"/>
</dbReference>
<comment type="subcellular location">
    <subcellularLocation>
        <location evidence="1">Cytoplasm</location>
    </subcellularLocation>
</comment>
<dbReference type="InterPro" id="IPR056013">
    <property type="entry name" value="DUF7591"/>
</dbReference>
<keyword evidence="4" id="KW-0597">Phosphoprotein</keyword>
<dbReference type="GO" id="GO:0008289">
    <property type="term" value="F:lipid binding"/>
    <property type="evidence" value="ECO:0007669"/>
    <property type="project" value="UniProtKB-KW"/>
</dbReference>